<dbReference type="Proteomes" id="UP001243989">
    <property type="component" value="Unassembled WGS sequence"/>
</dbReference>
<accession>A0AAI9ZW94</accession>
<dbReference type="GeneID" id="85467078"/>
<keyword evidence="2" id="KW-1185">Reference proteome</keyword>
<dbReference type="PROSITE" id="PS51257">
    <property type="entry name" value="PROKAR_LIPOPROTEIN"/>
    <property type="match status" value="1"/>
</dbReference>
<name>A0AAI9ZW94_9PEZI</name>
<protein>
    <submittedName>
        <fullName evidence="1">Uncharacterized protein</fullName>
    </submittedName>
</protein>
<gene>
    <name evidence="1" type="ORF">BDP81DRAFT_176343</name>
</gene>
<dbReference type="RefSeq" id="XP_060447986.1">
    <property type="nucleotide sequence ID" value="XM_060582216.1"/>
</dbReference>
<sequence>MSHLKPRYQIGQSAPRPTLIWAILGACRISAPLPTIAVLGNGPGYPLPESCIESPVQIHLHCASTPAFYRVRGFDGPDSPALATILTCVEEASFCCRSSLQSLLPSQSDLAKLEKDGGLQRIDASRVLAVDDMRFLAHNDMRLFYPNVASFGSSKTRPFPSIVDPSWLTSTARNLPLGRVRSRLERLSEKRANGIGGSILVASSYRFHLGGES</sequence>
<evidence type="ECO:0000313" key="1">
    <source>
        <dbReference type="EMBL" id="KAK1639379.1"/>
    </source>
</evidence>
<organism evidence="1 2">
    <name type="scientific">Colletotrichum phormii</name>
    <dbReference type="NCBI Taxonomy" id="359342"/>
    <lineage>
        <taxon>Eukaryota</taxon>
        <taxon>Fungi</taxon>
        <taxon>Dikarya</taxon>
        <taxon>Ascomycota</taxon>
        <taxon>Pezizomycotina</taxon>
        <taxon>Sordariomycetes</taxon>
        <taxon>Hypocreomycetidae</taxon>
        <taxon>Glomerellales</taxon>
        <taxon>Glomerellaceae</taxon>
        <taxon>Colletotrichum</taxon>
        <taxon>Colletotrichum acutatum species complex</taxon>
    </lineage>
</organism>
<evidence type="ECO:0000313" key="2">
    <source>
        <dbReference type="Proteomes" id="UP001243989"/>
    </source>
</evidence>
<comment type="caution">
    <text evidence="1">The sequence shown here is derived from an EMBL/GenBank/DDBJ whole genome shotgun (WGS) entry which is preliminary data.</text>
</comment>
<dbReference type="EMBL" id="JAHMHQ010000005">
    <property type="protein sequence ID" value="KAK1639379.1"/>
    <property type="molecule type" value="Genomic_DNA"/>
</dbReference>
<proteinExistence type="predicted"/>
<reference evidence="1" key="1">
    <citation type="submission" date="2021-06" db="EMBL/GenBank/DDBJ databases">
        <title>Comparative genomics, transcriptomics and evolutionary studies reveal genomic signatures of adaptation to plant cell wall in hemibiotrophic fungi.</title>
        <authorList>
            <consortium name="DOE Joint Genome Institute"/>
            <person name="Baroncelli R."/>
            <person name="Diaz J.F."/>
            <person name="Benocci T."/>
            <person name="Peng M."/>
            <person name="Battaglia E."/>
            <person name="Haridas S."/>
            <person name="Andreopoulos W."/>
            <person name="Labutti K."/>
            <person name="Pangilinan J."/>
            <person name="Floch G.L."/>
            <person name="Makela M.R."/>
            <person name="Henrissat B."/>
            <person name="Grigoriev I.V."/>
            <person name="Crouch J.A."/>
            <person name="De Vries R.P."/>
            <person name="Sukno S.A."/>
            <person name="Thon M.R."/>
        </authorList>
    </citation>
    <scope>NUCLEOTIDE SEQUENCE</scope>
    <source>
        <strain evidence="1">CBS 102054</strain>
    </source>
</reference>
<dbReference type="AlphaFoldDB" id="A0AAI9ZW94"/>